<dbReference type="GO" id="GO:0009755">
    <property type="term" value="P:hormone-mediated signaling pathway"/>
    <property type="evidence" value="ECO:0007669"/>
    <property type="project" value="TreeGrafter"/>
</dbReference>
<comment type="subcellular location">
    <subcellularLocation>
        <location evidence="1">Membrane</location>
    </subcellularLocation>
</comment>
<dbReference type="PANTHER" id="PTHR24372">
    <property type="entry name" value="GLYCOPROTEIN HORMONE RECEPTOR"/>
    <property type="match status" value="1"/>
</dbReference>
<protein>
    <recommendedName>
        <fullName evidence="9">G-protein coupled receptors family 1 profile domain-containing protein</fullName>
    </recommendedName>
</protein>
<dbReference type="OrthoDB" id="6022531at2759"/>
<reference evidence="10" key="1">
    <citation type="submission" date="2021-10" db="EMBL/GenBank/DDBJ databases">
        <title>Tropical sea cucumber genome reveals ecological adaptation and Cuvierian tubules defense mechanism.</title>
        <authorList>
            <person name="Chen T."/>
        </authorList>
    </citation>
    <scope>NUCLEOTIDE SEQUENCE</scope>
    <source>
        <strain evidence="10">Nanhai2018</strain>
        <tissue evidence="10">Muscle</tissue>
    </source>
</reference>
<dbReference type="SUPFAM" id="SSF81321">
    <property type="entry name" value="Family A G protein-coupled receptor-like"/>
    <property type="match status" value="1"/>
</dbReference>
<evidence type="ECO:0000313" key="10">
    <source>
        <dbReference type="EMBL" id="KAJ8034624.1"/>
    </source>
</evidence>
<comment type="caution">
    <text evidence="10">The sequence shown here is derived from an EMBL/GenBank/DDBJ whole genome shotgun (WGS) entry which is preliminary data.</text>
</comment>
<feature type="domain" description="G-protein coupled receptors family 1 profile" evidence="9">
    <location>
        <begin position="112"/>
        <end position="407"/>
    </location>
</feature>
<dbReference type="Gene3D" id="1.20.1070.10">
    <property type="entry name" value="Rhodopsin 7-helix transmembrane proteins"/>
    <property type="match status" value="1"/>
</dbReference>
<keyword evidence="2" id="KW-0433">Leucine-rich repeat</keyword>
<evidence type="ECO:0000256" key="3">
    <source>
        <dbReference type="ARBA" id="ARBA00022692"/>
    </source>
</evidence>
<feature type="transmembrane region" description="Helical" evidence="8">
    <location>
        <begin position="356"/>
        <end position="375"/>
    </location>
</feature>
<keyword evidence="6 8" id="KW-0472">Membrane</keyword>
<feature type="transmembrane region" description="Helical" evidence="8">
    <location>
        <begin position="100"/>
        <end position="121"/>
    </location>
</feature>
<evidence type="ECO:0000256" key="7">
    <source>
        <dbReference type="RuleBase" id="RU000688"/>
    </source>
</evidence>
<organism evidence="10 11">
    <name type="scientific">Holothuria leucospilota</name>
    <name type="common">Black long sea cucumber</name>
    <name type="synonym">Mertensiothuria leucospilota</name>
    <dbReference type="NCBI Taxonomy" id="206669"/>
    <lineage>
        <taxon>Eukaryota</taxon>
        <taxon>Metazoa</taxon>
        <taxon>Echinodermata</taxon>
        <taxon>Eleutherozoa</taxon>
        <taxon>Echinozoa</taxon>
        <taxon>Holothuroidea</taxon>
        <taxon>Aspidochirotacea</taxon>
        <taxon>Aspidochirotida</taxon>
        <taxon>Holothuriidae</taxon>
        <taxon>Holothuria</taxon>
    </lineage>
</organism>
<dbReference type="EMBL" id="JAIZAY010000010">
    <property type="protein sequence ID" value="KAJ8034624.1"/>
    <property type="molecule type" value="Genomic_DNA"/>
</dbReference>
<dbReference type="InterPro" id="IPR017452">
    <property type="entry name" value="GPCR_Rhodpsn_7TM"/>
</dbReference>
<keyword evidence="4" id="KW-0677">Repeat</keyword>
<dbReference type="PANTHER" id="PTHR24372:SF77">
    <property type="entry name" value="G-PROTEIN COUPLED RECEPTORS FAMILY 1 PROFILE DOMAIN-CONTAINING PROTEIN"/>
    <property type="match status" value="1"/>
</dbReference>
<evidence type="ECO:0000256" key="4">
    <source>
        <dbReference type="ARBA" id="ARBA00022737"/>
    </source>
</evidence>
<evidence type="ECO:0000256" key="8">
    <source>
        <dbReference type="SAM" id="Phobius"/>
    </source>
</evidence>
<dbReference type="GO" id="GO:0005886">
    <property type="term" value="C:plasma membrane"/>
    <property type="evidence" value="ECO:0007669"/>
    <property type="project" value="TreeGrafter"/>
</dbReference>
<evidence type="ECO:0000256" key="6">
    <source>
        <dbReference type="ARBA" id="ARBA00023136"/>
    </source>
</evidence>
<keyword evidence="7" id="KW-0807">Transducer</keyword>
<keyword evidence="7" id="KW-0297">G-protein coupled receptor</keyword>
<proteinExistence type="inferred from homology"/>
<feature type="transmembrane region" description="Helical" evidence="8">
    <location>
        <begin position="227"/>
        <end position="249"/>
    </location>
</feature>
<keyword evidence="3 7" id="KW-0812">Transmembrane</keyword>
<keyword evidence="11" id="KW-1185">Reference proteome</keyword>
<dbReference type="AlphaFoldDB" id="A0A9Q1BXZ8"/>
<accession>A0A9Q1BXZ8</accession>
<evidence type="ECO:0000256" key="1">
    <source>
        <dbReference type="ARBA" id="ARBA00004370"/>
    </source>
</evidence>
<dbReference type="PROSITE" id="PS00237">
    <property type="entry name" value="G_PROTEIN_RECEP_F1_1"/>
    <property type="match status" value="1"/>
</dbReference>
<feature type="transmembrane region" description="Helical" evidence="8">
    <location>
        <begin position="183"/>
        <end position="206"/>
    </location>
</feature>
<dbReference type="PRINTS" id="PR00237">
    <property type="entry name" value="GPCRRHODOPSN"/>
</dbReference>
<gene>
    <name evidence="10" type="ORF">HOLleu_21540</name>
</gene>
<dbReference type="GO" id="GO:0007189">
    <property type="term" value="P:adenylate cyclase-activating G protein-coupled receptor signaling pathway"/>
    <property type="evidence" value="ECO:0007669"/>
    <property type="project" value="TreeGrafter"/>
</dbReference>
<dbReference type="Proteomes" id="UP001152320">
    <property type="component" value="Chromosome 10"/>
</dbReference>
<keyword evidence="5 8" id="KW-1133">Transmembrane helix</keyword>
<comment type="similarity">
    <text evidence="7">Belongs to the G-protein coupled receptor 1 family.</text>
</comment>
<feature type="transmembrane region" description="Helical" evidence="8">
    <location>
        <begin position="142"/>
        <end position="163"/>
    </location>
</feature>
<sequence>MDSRSNCYSDLIKLNCKSGRGSIRKRLMQPYVILIDEWDLRESAMLFYDREVFMNLSALERLLIDNYGICCLFDNGTDCIAPPSPFNTCKAMFPNNALRITLWFVCLFSVVANFVVIISRINSKLPAMRRMFSTTVNTTQNVLLLNLAVADFLMGVYLFAIGIADMQFGDEYFLFALSWRKGVLCKIIGFIGLVSNVSSVLTLTFVSIERFLSIVFSFNMYRFGWKLTVKICVTIWVVAIFMALTPIILSEFFADIFGFSDVCLGLPFVPVPQATEDPLKVSYDVDWGNFNVTQERSDVKGIQWVYSQIVYIYFSSTCVIVISLCYVAMFTSAILSTGKSGRHRNNKQEIKMALKMSIIVGTDLLCWLPIIILGIGSAADVAISVDFYVWIAAFVMPVNSAFNPFIYTIPTMKRRKKNEPSFIAEQQEL</sequence>
<evidence type="ECO:0000256" key="5">
    <source>
        <dbReference type="ARBA" id="ARBA00022989"/>
    </source>
</evidence>
<name>A0A9Q1BXZ8_HOLLE</name>
<feature type="transmembrane region" description="Helical" evidence="8">
    <location>
        <begin position="387"/>
        <end position="407"/>
    </location>
</feature>
<evidence type="ECO:0000259" key="9">
    <source>
        <dbReference type="PROSITE" id="PS50262"/>
    </source>
</evidence>
<feature type="transmembrane region" description="Helical" evidence="8">
    <location>
        <begin position="310"/>
        <end position="335"/>
    </location>
</feature>
<dbReference type="PROSITE" id="PS50262">
    <property type="entry name" value="G_PROTEIN_RECEP_F1_2"/>
    <property type="match status" value="1"/>
</dbReference>
<dbReference type="GO" id="GO:0008528">
    <property type="term" value="F:G protein-coupled peptide receptor activity"/>
    <property type="evidence" value="ECO:0007669"/>
    <property type="project" value="TreeGrafter"/>
</dbReference>
<keyword evidence="7" id="KW-0675">Receptor</keyword>
<dbReference type="InterPro" id="IPR000276">
    <property type="entry name" value="GPCR_Rhodpsn"/>
</dbReference>
<evidence type="ECO:0000313" key="11">
    <source>
        <dbReference type="Proteomes" id="UP001152320"/>
    </source>
</evidence>
<dbReference type="Pfam" id="PF00001">
    <property type="entry name" value="7tm_1"/>
    <property type="match status" value="2"/>
</dbReference>
<evidence type="ECO:0000256" key="2">
    <source>
        <dbReference type="ARBA" id="ARBA00022614"/>
    </source>
</evidence>